<dbReference type="PANTHER" id="PTHR12537:SF13">
    <property type="entry name" value="PUMILIO HOMOLOGY DOMAIN FAMILY MEMBER 4"/>
    <property type="match status" value="1"/>
</dbReference>
<dbReference type="AlphaFoldDB" id="A0A0A9Z404"/>
<organism evidence="5">
    <name type="scientific">Lygus hesperus</name>
    <name type="common">Western plant bug</name>
    <dbReference type="NCBI Taxonomy" id="30085"/>
    <lineage>
        <taxon>Eukaryota</taxon>
        <taxon>Metazoa</taxon>
        <taxon>Ecdysozoa</taxon>
        <taxon>Arthropoda</taxon>
        <taxon>Hexapoda</taxon>
        <taxon>Insecta</taxon>
        <taxon>Pterygota</taxon>
        <taxon>Neoptera</taxon>
        <taxon>Paraneoptera</taxon>
        <taxon>Hemiptera</taxon>
        <taxon>Heteroptera</taxon>
        <taxon>Panheteroptera</taxon>
        <taxon>Cimicomorpha</taxon>
        <taxon>Miridae</taxon>
        <taxon>Mirini</taxon>
        <taxon>Lygus</taxon>
    </lineage>
</organism>
<evidence type="ECO:0000313" key="5">
    <source>
        <dbReference type="EMBL" id="JAG40002.1"/>
    </source>
</evidence>
<dbReference type="InterPro" id="IPR033133">
    <property type="entry name" value="PUM-HD"/>
</dbReference>
<evidence type="ECO:0000259" key="3">
    <source>
        <dbReference type="PROSITE" id="PS50303"/>
    </source>
</evidence>
<feature type="repeat" description="Pumilio" evidence="2">
    <location>
        <begin position="3"/>
        <end position="38"/>
    </location>
</feature>
<reference evidence="5" key="1">
    <citation type="journal article" date="2014" name="PLoS ONE">
        <title>Transcriptome-Based Identification of ABC Transporters in the Western Tarnished Plant Bug Lygus hesperus.</title>
        <authorList>
            <person name="Hull J.J."/>
            <person name="Chaney K."/>
            <person name="Geib S.M."/>
            <person name="Fabrick J.A."/>
            <person name="Brent C.S."/>
            <person name="Walsh D."/>
            <person name="Lavine L.C."/>
        </authorList>
    </citation>
    <scope>NUCLEOTIDE SEQUENCE</scope>
</reference>
<dbReference type="Pfam" id="PF00806">
    <property type="entry name" value="PUF"/>
    <property type="match status" value="3"/>
</dbReference>
<feature type="domain" description="PUM-HD" evidence="3">
    <location>
        <begin position="1"/>
        <end position="151"/>
    </location>
</feature>
<dbReference type="InterPro" id="IPR016024">
    <property type="entry name" value="ARM-type_fold"/>
</dbReference>
<dbReference type="PROSITE" id="PS50303">
    <property type="entry name" value="PUM_HD"/>
    <property type="match status" value="1"/>
</dbReference>
<feature type="repeat" description="Pumilio" evidence="2">
    <location>
        <begin position="87"/>
        <end position="125"/>
    </location>
</feature>
<proteinExistence type="predicted"/>
<dbReference type="InterPro" id="IPR011989">
    <property type="entry name" value="ARM-like"/>
</dbReference>
<reference evidence="5" key="2">
    <citation type="submission" date="2014-07" db="EMBL/GenBank/DDBJ databases">
        <authorList>
            <person name="Hull J."/>
        </authorList>
    </citation>
    <scope>NUCLEOTIDE SEQUENCE</scope>
</reference>
<dbReference type="GO" id="GO:0003729">
    <property type="term" value="F:mRNA binding"/>
    <property type="evidence" value="ECO:0007669"/>
    <property type="project" value="TreeGrafter"/>
</dbReference>
<dbReference type="PANTHER" id="PTHR12537">
    <property type="entry name" value="RNA BINDING PROTEIN PUMILIO-RELATED"/>
    <property type="match status" value="1"/>
</dbReference>
<dbReference type="InterPro" id="IPR001313">
    <property type="entry name" value="Pumilio_RNA-bd_rpt"/>
</dbReference>
<evidence type="ECO:0000256" key="2">
    <source>
        <dbReference type="PROSITE-ProRule" id="PRU00317"/>
    </source>
</evidence>
<accession>A0A0A9Z404</accession>
<dbReference type="EMBL" id="GBHO01003602">
    <property type="protein sequence ID" value="JAG40002.1"/>
    <property type="molecule type" value="Transcribed_RNA"/>
</dbReference>
<sequence>MDGVLQNTLKLVQDPFGNYVVQFILDRQQEANTQKTDNGDGAVYTNKIITQMLHHVADLSCNKFSSNVIEKCLKTSLPHVRKLLVDELTDPKTIPKLLTDNFANYVIQTAIVMASDDVQFAQLRDAILPLQSLLKNSPYGVKIESKLARRHR</sequence>
<dbReference type="Gene3D" id="1.25.10.10">
    <property type="entry name" value="Leucine-rich Repeat Variant"/>
    <property type="match status" value="1"/>
</dbReference>
<dbReference type="PROSITE" id="PS50302">
    <property type="entry name" value="PUM"/>
    <property type="match status" value="3"/>
</dbReference>
<feature type="repeat" description="Pumilio" evidence="2">
    <location>
        <begin position="51"/>
        <end position="86"/>
    </location>
</feature>
<dbReference type="GO" id="GO:0010608">
    <property type="term" value="P:post-transcriptional regulation of gene expression"/>
    <property type="evidence" value="ECO:0007669"/>
    <property type="project" value="TreeGrafter"/>
</dbReference>
<evidence type="ECO:0000313" key="4">
    <source>
        <dbReference type="EMBL" id="JAG39997.1"/>
    </source>
</evidence>
<keyword evidence="1" id="KW-0677">Repeat</keyword>
<dbReference type="EMBL" id="GBHO01003607">
    <property type="protein sequence ID" value="JAG39997.1"/>
    <property type="molecule type" value="Transcribed_RNA"/>
</dbReference>
<dbReference type="SUPFAM" id="SSF48371">
    <property type="entry name" value="ARM repeat"/>
    <property type="match status" value="1"/>
</dbReference>
<name>A0A0A9Z404_LYGHE</name>
<protein>
    <submittedName>
        <fullName evidence="5">Pumilio domain-containing protein C6G9.14</fullName>
    </submittedName>
</protein>
<dbReference type="SMART" id="SM00025">
    <property type="entry name" value="Pumilio"/>
    <property type="match status" value="3"/>
</dbReference>
<gene>
    <name evidence="4" type="ORF">CM83_23078</name>
    <name evidence="5" type="ORF">CM83_23079</name>
</gene>
<dbReference type="GO" id="GO:0005737">
    <property type="term" value="C:cytoplasm"/>
    <property type="evidence" value="ECO:0007669"/>
    <property type="project" value="TreeGrafter"/>
</dbReference>
<evidence type="ECO:0000256" key="1">
    <source>
        <dbReference type="ARBA" id="ARBA00022737"/>
    </source>
</evidence>